<dbReference type="VEuPathDB" id="AmoebaDB:FDP41_002793"/>
<gene>
    <name evidence="3" type="ORF">FDP41_002793</name>
</gene>
<keyword evidence="1" id="KW-0175">Coiled coil</keyword>
<organism evidence="3 4">
    <name type="scientific">Naegleria fowleri</name>
    <name type="common">Brain eating amoeba</name>
    <dbReference type="NCBI Taxonomy" id="5763"/>
    <lineage>
        <taxon>Eukaryota</taxon>
        <taxon>Discoba</taxon>
        <taxon>Heterolobosea</taxon>
        <taxon>Tetramitia</taxon>
        <taxon>Eutetramitia</taxon>
        <taxon>Vahlkampfiidae</taxon>
        <taxon>Naegleria</taxon>
    </lineage>
</organism>
<dbReference type="OMA" id="PANELMQ"/>
<reference evidence="3 4" key="1">
    <citation type="journal article" date="2019" name="Sci. Rep.">
        <title>Nanopore sequencing improves the draft genome of the human pathogenic amoeba Naegleria fowleri.</title>
        <authorList>
            <person name="Liechti N."/>
            <person name="Schurch N."/>
            <person name="Bruggmann R."/>
            <person name="Wittwer M."/>
        </authorList>
    </citation>
    <scope>NUCLEOTIDE SEQUENCE [LARGE SCALE GENOMIC DNA]</scope>
    <source>
        <strain evidence="3 4">ATCC 30894</strain>
    </source>
</reference>
<evidence type="ECO:0000256" key="1">
    <source>
        <dbReference type="SAM" id="Coils"/>
    </source>
</evidence>
<dbReference type="EMBL" id="VFQX01000030">
    <property type="protein sequence ID" value="KAF0978278.1"/>
    <property type="molecule type" value="Genomic_DNA"/>
</dbReference>
<dbReference type="AlphaFoldDB" id="A0A6A5BWS5"/>
<evidence type="ECO:0000256" key="2">
    <source>
        <dbReference type="SAM" id="MobiDB-lite"/>
    </source>
</evidence>
<dbReference type="GeneID" id="68110011"/>
<comment type="caution">
    <text evidence="3">The sequence shown here is derived from an EMBL/GenBank/DDBJ whole genome shotgun (WGS) entry which is preliminary data.</text>
</comment>
<dbReference type="VEuPathDB" id="AmoebaDB:NfTy_056510"/>
<feature type="region of interest" description="Disordered" evidence="2">
    <location>
        <begin position="1"/>
        <end position="43"/>
    </location>
</feature>
<proteinExistence type="predicted"/>
<feature type="coiled-coil region" evidence="1">
    <location>
        <begin position="254"/>
        <end position="281"/>
    </location>
</feature>
<sequence length="507" mass="58937">MEFASPCSSVTGGGRSSSYGGGSIIQNNTQMKLGPNSNTKTTSSLLHKISSGMNNRSPLNNGRVLHSVYGTPYSSCGGIDDDELCSPQIPMSSEKKKASVFSPKMTTYSLDKENKPPSKIDSTLSNEKGKLDYEIAWRDEKIRLLEQERINLNSKMEDYAKQNLNLREELRKAQSNTSNPANELMQMRHERDSIQEYAEQIRQQKQNLQEQLNLIKQGNSNIEKEFERRGQVIQIQENQIKELSTQLEYYRTLSEQLQLDKEKMQQDMIEAQTNLQTKIAEYDELNGVQEELLRAITEEKKKATDLIKAQASDKTQIEKLKKENERLELLVDKLQSDMKRDHQEIYNQKILFNSTIEETQRKLQDDITKLTKLYDEARREIEEKDNMLSAQQQASQQKILSLTDQLREQMDKYERNLTLLKQEESNEKKRHAAQISKLKKELNSSMEMIKMLKEANKNLEDNFNQHQKIITALEERLEKEKQEKEELSENLDILKNKLPKMLHLLEE</sequence>
<dbReference type="RefSeq" id="XP_044562991.1">
    <property type="nucleotide sequence ID" value="XM_044706026.1"/>
</dbReference>
<evidence type="ECO:0000313" key="3">
    <source>
        <dbReference type="EMBL" id="KAF0978278.1"/>
    </source>
</evidence>
<feature type="compositionally biased region" description="Gly residues" evidence="2">
    <location>
        <begin position="11"/>
        <end position="23"/>
    </location>
</feature>
<protein>
    <submittedName>
        <fullName evidence="3">Uncharacterized protein</fullName>
    </submittedName>
</protein>
<feature type="compositionally biased region" description="Polar residues" evidence="2">
    <location>
        <begin position="24"/>
        <end position="43"/>
    </location>
</feature>
<dbReference type="VEuPathDB" id="AmoebaDB:NF0087590"/>
<evidence type="ECO:0000313" key="4">
    <source>
        <dbReference type="Proteomes" id="UP000444721"/>
    </source>
</evidence>
<name>A0A6A5BWS5_NAEFO</name>
<keyword evidence="4" id="KW-1185">Reference proteome</keyword>
<dbReference type="OrthoDB" id="10377372at2759"/>
<dbReference type="Proteomes" id="UP000444721">
    <property type="component" value="Unassembled WGS sequence"/>
</dbReference>
<feature type="coiled-coil region" evidence="1">
    <location>
        <begin position="142"/>
        <end position="225"/>
    </location>
</feature>
<feature type="coiled-coil region" evidence="1">
    <location>
        <begin position="310"/>
        <end position="497"/>
    </location>
</feature>
<accession>A0A6A5BWS5</accession>